<dbReference type="Gene3D" id="2.40.50.140">
    <property type="entry name" value="Nucleic acid-binding proteins"/>
    <property type="match status" value="2"/>
</dbReference>
<comment type="subcellular location">
    <subcellularLocation>
        <location evidence="1 9">Nucleus</location>
    </subcellularLocation>
</comment>
<dbReference type="PANTHER" id="PTHR23273:SF172">
    <property type="entry name" value="REPLICATION PROTEIN A 70 KDA DNA-BINDING SUBUNIT"/>
    <property type="match status" value="1"/>
</dbReference>
<evidence type="ECO:0000313" key="12">
    <source>
        <dbReference type="EnsemblMetazoa" id="CLYHEMP024595.1"/>
    </source>
</evidence>
<evidence type="ECO:0000256" key="6">
    <source>
        <dbReference type="ARBA" id="ARBA00022833"/>
    </source>
</evidence>
<dbReference type="NCBIfam" id="TIGR00617">
    <property type="entry name" value="rpa1"/>
    <property type="match status" value="1"/>
</dbReference>
<evidence type="ECO:0000256" key="2">
    <source>
        <dbReference type="ARBA" id="ARBA00005690"/>
    </source>
</evidence>
<dbReference type="GO" id="GO:0006260">
    <property type="term" value="P:DNA replication"/>
    <property type="evidence" value="ECO:0007669"/>
    <property type="project" value="UniProtKB-KW"/>
</dbReference>
<dbReference type="InterPro" id="IPR047192">
    <property type="entry name" value="Euk_RPA1_DBD_C"/>
</dbReference>
<dbReference type="Pfam" id="PF16900">
    <property type="entry name" value="REPA_OB_2"/>
    <property type="match status" value="1"/>
</dbReference>
<dbReference type="InterPro" id="IPR004591">
    <property type="entry name" value="Rfa1"/>
</dbReference>
<keyword evidence="5 9" id="KW-0863">Zinc-finger</keyword>
<keyword evidence="7 9" id="KW-0238">DNA-binding</keyword>
<dbReference type="PANTHER" id="PTHR23273">
    <property type="entry name" value="REPLICATION FACTOR A 1, RFA1"/>
    <property type="match status" value="1"/>
</dbReference>
<dbReference type="OrthoDB" id="1751331at2759"/>
<dbReference type="InterPro" id="IPR013955">
    <property type="entry name" value="Rep_factor-A_C"/>
</dbReference>
<organism evidence="12 13">
    <name type="scientific">Clytia hemisphaerica</name>
    <dbReference type="NCBI Taxonomy" id="252671"/>
    <lineage>
        <taxon>Eukaryota</taxon>
        <taxon>Metazoa</taxon>
        <taxon>Cnidaria</taxon>
        <taxon>Hydrozoa</taxon>
        <taxon>Hydroidolina</taxon>
        <taxon>Leptothecata</taxon>
        <taxon>Obeliida</taxon>
        <taxon>Clytiidae</taxon>
        <taxon>Clytia</taxon>
    </lineage>
</organism>
<keyword evidence="13" id="KW-1185">Reference proteome</keyword>
<dbReference type="EnsemblMetazoa" id="CLYHEMT024595.1">
    <property type="protein sequence ID" value="CLYHEMP024595.1"/>
    <property type="gene ID" value="CLYHEMG024595"/>
</dbReference>
<dbReference type="GO" id="GO:0006289">
    <property type="term" value="P:nucleotide-excision repair"/>
    <property type="evidence" value="ECO:0007669"/>
    <property type="project" value="TreeGrafter"/>
</dbReference>
<dbReference type="AlphaFoldDB" id="A0A7M6DRK6"/>
<dbReference type="GO" id="GO:0051321">
    <property type="term" value="P:meiotic cell cycle"/>
    <property type="evidence" value="ECO:0007669"/>
    <property type="project" value="TreeGrafter"/>
</dbReference>
<comment type="similarity">
    <text evidence="2 9">Belongs to the replication factor A protein 1 family.</text>
</comment>
<keyword evidence="6 9" id="KW-0862">Zinc</keyword>
<feature type="domain" description="Replication factor A C-terminal" evidence="10">
    <location>
        <begin position="153"/>
        <end position="299"/>
    </location>
</feature>
<protein>
    <recommendedName>
        <fullName evidence="9">Replication protein A subunit</fullName>
    </recommendedName>
</protein>
<evidence type="ECO:0000259" key="11">
    <source>
        <dbReference type="Pfam" id="PF16900"/>
    </source>
</evidence>
<dbReference type="InterPro" id="IPR031657">
    <property type="entry name" value="REPA_OB_2"/>
</dbReference>
<dbReference type="SUPFAM" id="SSF50249">
    <property type="entry name" value="Nucleic acid-binding proteins"/>
    <property type="match status" value="2"/>
</dbReference>
<keyword evidence="3 9" id="KW-0235">DNA replication</keyword>
<evidence type="ECO:0000256" key="4">
    <source>
        <dbReference type="ARBA" id="ARBA00022723"/>
    </source>
</evidence>
<name>A0A7M6DRK6_9CNID</name>
<dbReference type="GO" id="GO:0003684">
    <property type="term" value="F:damaged DNA binding"/>
    <property type="evidence" value="ECO:0007669"/>
    <property type="project" value="TreeGrafter"/>
</dbReference>
<evidence type="ECO:0000256" key="8">
    <source>
        <dbReference type="ARBA" id="ARBA00023242"/>
    </source>
</evidence>
<dbReference type="InterPro" id="IPR012340">
    <property type="entry name" value="NA-bd_OB-fold"/>
</dbReference>
<evidence type="ECO:0000259" key="10">
    <source>
        <dbReference type="Pfam" id="PF08646"/>
    </source>
</evidence>
<evidence type="ECO:0000256" key="9">
    <source>
        <dbReference type="RuleBase" id="RU364130"/>
    </source>
</evidence>
<dbReference type="Pfam" id="PF08646">
    <property type="entry name" value="Rep_fac-A_C"/>
    <property type="match status" value="1"/>
</dbReference>
<accession>A0A7M6DRK6</accession>
<evidence type="ECO:0000256" key="3">
    <source>
        <dbReference type="ARBA" id="ARBA00022705"/>
    </source>
</evidence>
<sequence>DIEQVNKDAMIDIVGVVKSAADVSQITTKSTNRQVSKRDITIVDQTASISATLWGKDAETYEEYVNANPVIAIKGAKVSDFGGRSLSILGSSVFNLNPDLPEAHELRGWYDNGGNNEDIASLSGQRNQMSGGSFKIISQIKDENLGMGEKADYFNVRAHCVFMRKENCMYKACPSAECNKKVIEEEDGTSYRCEKCDKNTPDFKYRLILSSNIADFSGNQWITSFQESAEAILATTAEQLGKCQQDDEVEFNRIFDDASFKIYNFKIRAKMETYQDEKRLKCSAVSAQPINFRQESKRLLDSIKQMEGM</sequence>
<dbReference type="GO" id="GO:0008270">
    <property type="term" value="F:zinc ion binding"/>
    <property type="evidence" value="ECO:0007669"/>
    <property type="project" value="UniProtKB-KW"/>
</dbReference>
<dbReference type="GO" id="GO:0000724">
    <property type="term" value="P:double-strand break repair via homologous recombination"/>
    <property type="evidence" value="ECO:0007669"/>
    <property type="project" value="TreeGrafter"/>
</dbReference>
<evidence type="ECO:0000256" key="5">
    <source>
        <dbReference type="ARBA" id="ARBA00022771"/>
    </source>
</evidence>
<comment type="function">
    <text evidence="9">As part of the heterotrimeric replication protein A complex (RPA/RP-A), binds and stabilizes single-stranded DNA intermediates, that form during DNA replication or upon DNA stress. It prevents their reannealing and in parallel, recruits and activates different proteins and complexes involved in DNA metabolism. Thereby, it plays an essential role both in DNA replication and the cellular response to DNA damage.</text>
</comment>
<evidence type="ECO:0000313" key="13">
    <source>
        <dbReference type="Proteomes" id="UP000594262"/>
    </source>
</evidence>
<dbReference type="FunFam" id="2.40.50.140:FF:000090">
    <property type="entry name" value="Replication protein A subunit"/>
    <property type="match status" value="1"/>
</dbReference>
<dbReference type="CDD" id="cd04475">
    <property type="entry name" value="RPA1_DBD_B"/>
    <property type="match status" value="1"/>
</dbReference>
<evidence type="ECO:0000256" key="1">
    <source>
        <dbReference type="ARBA" id="ARBA00004123"/>
    </source>
</evidence>
<keyword evidence="4 9" id="KW-0479">Metal-binding</keyword>
<reference evidence="12" key="1">
    <citation type="submission" date="2021-01" db="UniProtKB">
        <authorList>
            <consortium name="EnsemblMetazoa"/>
        </authorList>
    </citation>
    <scope>IDENTIFICATION</scope>
</reference>
<dbReference type="GO" id="GO:0007004">
    <property type="term" value="P:telomere maintenance via telomerase"/>
    <property type="evidence" value="ECO:0007669"/>
    <property type="project" value="TreeGrafter"/>
</dbReference>
<comment type="subunit">
    <text evidence="9">Component of the heterotrimeric canonical replication protein A complex (RPA).</text>
</comment>
<dbReference type="GO" id="GO:0043047">
    <property type="term" value="F:single-stranded telomeric DNA binding"/>
    <property type="evidence" value="ECO:0007669"/>
    <property type="project" value="TreeGrafter"/>
</dbReference>
<feature type="domain" description="Replication protein A OB" evidence="11">
    <location>
        <begin position="1"/>
        <end position="96"/>
    </location>
</feature>
<dbReference type="FunFam" id="2.40.50.140:FF:000064">
    <property type="entry name" value="Replication protein A subunit"/>
    <property type="match status" value="1"/>
</dbReference>
<dbReference type="GO" id="GO:0005662">
    <property type="term" value="C:DNA replication factor A complex"/>
    <property type="evidence" value="ECO:0007669"/>
    <property type="project" value="TreeGrafter"/>
</dbReference>
<evidence type="ECO:0000256" key="7">
    <source>
        <dbReference type="ARBA" id="ARBA00023125"/>
    </source>
</evidence>
<dbReference type="Proteomes" id="UP000594262">
    <property type="component" value="Unplaced"/>
</dbReference>
<dbReference type="CDD" id="cd04476">
    <property type="entry name" value="RPA1_DBD_C"/>
    <property type="match status" value="1"/>
</dbReference>
<keyword evidence="8 9" id="KW-0539">Nucleus</keyword>
<proteinExistence type="inferred from homology"/>